<comment type="caution">
    <text evidence="1">The sequence shown here is derived from an EMBL/GenBank/DDBJ whole genome shotgun (WGS) entry which is preliminary data.</text>
</comment>
<reference evidence="1" key="1">
    <citation type="submission" date="2022-12" db="EMBL/GenBank/DDBJ databases">
        <title>Marinomonas 15G1-11 sp. nov, isolated from marine algae.</title>
        <authorList>
            <person name="Butt M."/>
            <person name="Choi D.G."/>
            <person name="Kim J.M."/>
            <person name="Lee J.K."/>
            <person name="Baek J.H."/>
            <person name="Jeon C.O."/>
        </authorList>
    </citation>
    <scope>NUCLEOTIDE SEQUENCE</scope>
    <source>
        <strain evidence="1">15G1-11</strain>
    </source>
</reference>
<dbReference type="EMBL" id="JAPUBN010000011">
    <property type="protein sequence ID" value="MCZ2720943.1"/>
    <property type="molecule type" value="Genomic_DNA"/>
</dbReference>
<dbReference type="Proteomes" id="UP001149719">
    <property type="component" value="Unassembled WGS sequence"/>
</dbReference>
<keyword evidence="2" id="KW-1185">Reference proteome</keyword>
<organism evidence="1 2">
    <name type="scientific">Marinomonas phaeophyticola</name>
    <dbReference type="NCBI Taxonomy" id="3004091"/>
    <lineage>
        <taxon>Bacteria</taxon>
        <taxon>Pseudomonadati</taxon>
        <taxon>Pseudomonadota</taxon>
        <taxon>Gammaproteobacteria</taxon>
        <taxon>Oceanospirillales</taxon>
        <taxon>Oceanospirillaceae</taxon>
        <taxon>Marinomonas</taxon>
    </lineage>
</organism>
<gene>
    <name evidence="1" type="ORF">O1D97_04600</name>
</gene>
<name>A0ABT4JRI8_9GAMM</name>
<dbReference type="RefSeq" id="WP_269123230.1">
    <property type="nucleotide sequence ID" value="NZ_JAPUBN010000011.1"/>
</dbReference>
<sequence length="115" mass="13595">MRKTDKKLENQIRTALTVVCETSLKSFSGFQWLTHQVNYSTFPDSLKVVCIFDTNDNLARFTTIQQQELSHLIQKKLFEIDVILKKVDRHISYDTEENCQQYHNGKWAERLESIK</sequence>
<evidence type="ECO:0000313" key="2">
    <source>
        <dbReference type="Proteomes" id="UP001149719"/>
    </source>
</evidence>
<protein>
    <submittedName>
        <fullName evidence="1">Fis family transcriptional regulator</fullName>
    </submittedName>
</protein>
<evidence type="ECO:0000313" key="1">
    <source>
        <dbReference type="EMBL" id="MCZ2720943.1"/>
    </source>
</evidence>
<accession>A0ABT4JRI8</accession>
<proteinExistence type="predicted"/>